<accession>A0ABD1YUA6</accession>
<keyword evidence="3" id="KW-1185">Reference proteome</keyword>
<organism evidence="2 3">
    <name type="scientific">Riccia fluitans</name>
    <dbReference type="NCBI Taxonomy" id="41844"/>
    <lineage>
        <taxon>Eukaryota</taxon>
        <taxon>Viridiplantae</taxon>
        <taxon>Streptophyta</taxon>
        <taxon>Embryophyta</taxon>
        <taxon>Marchantiophyta</taxon>
        <taxon>Marchantiopsida</taxon>
        <taxon>Marchantiidae</taxon>
        <taxon>Marchantiales</taxon>
        <taxon>Ricciaceae</taxon>
        <taxon>Riccia</taxon>
    </lineage>
</organism>
<dbReference type="Proteomes" id="UP001605036">
    <property type="component" value="Unassembled WGS sequence"/>
</dbReference>
<evidence type="ECO:0000256" key="1">
    <source>
        <dbReference type="SAM" id="MobiDB-lite"/>
    </source>
</evidence>
<evidence type="ECO:0000313" key="3">
    <source>
        <dbReference type="Proteomes" id="UP001605036"/>
    </source>
</evidence>
<gene>
    <name evidence="2" type="ORF">R1flu_005554</name>
</gene>
<comment type="caution">
    <text evidence="2">The sequence shown here is derived from an EMBL/GenBank/DDBJ whole genome shotgun (WGS) entry which is preliminary data.</text>
</comment>
<protein>
    <submittedName>
        <fullName evidence="2">Uncharacterized protein</fullName>
    </submittedName>
</protein>
<reference evidence="2 3" key="1">
    <citation type="submission" date="2024-09" db="EMBL/GenBank/DDBJ databases">
        <title>Chromosome-scale assembly of Riccia fluitans.</title>
        <authorList>
            <person name="Paukszto L."/>
            <person name="Sawicki J."/>
            <person name="Karawczyk K."/>
            <person name="Piernik-Szablinska J."/>
            <person name="Szczecinska M."/>
            <person name="Mazdziarz M."/>
        </authorList>
    </citation>
    <scope>NUCLEOTIDE SEQUENCE [LARGE SCALE GENOMIC DNA]</scope>
    <source>
        <strain evidence="2">Rf_01</strain>
        <tissue evidence="2">Aerial parts of the thallus</tissue>
    </source>
</reference>
<name>A0ABD1YUA6_9MARC</name>
<proteinExistence type="predicted"/>
<feature type="region of interest" description="Disordered" evidence="1">
    <location>
        <begin position="65"/>
        <end position="86"/>
    </location>
</feature>
<sequence>MTIPKTATAATKVEETKAAKDIATLPIAVSVVGSTEATKEVAGNGKDTHAANGTLTFDSHCKQSQESSANCEKTEARSHTLGTANY</sequence>
<dbReference type="AlphaFoldDB" id="A0ABD1YUA6"/>
<evidence type="ECO:0000313" key="2">
    <source>
        <dbReference type="EMBL" id="KAL2634075.1"/>
    </source>
</evidence>
<dbReference type="EMBL" id="JBHFFA010000003">
    <property type="protein sequence ID" value="KAL2634075.1"/>
    <property type="molecule type" value="Genomic_DNA"/>
</dbReference>